<reference evidence="1 2" key="1">
    <citation type="submission" date="2014-11" db="EMBL/GenBank/DDBJ databases">
        <title>Genetic blueprint of the zoonotic pathogen Toxocara canis.</title>
        <authorList>
            <person name="Zhu X.-Q."/>
            <person name="Korhonen P.K."/>
            <person name="Cai H."/>
            <person name="Young N.D."/>
            <person name="Nejsum P."/>
            <person name="von Samson-Himmelstjerna G."/>
            <person name="Boag P.R."/>
            <person name="Tan P."/>
            <person name="Li Q."/>
            <person name="Min J."/>
            <person name="Yang Y."/>
            <person name="Wang X."/>
            <person name="Fang X."/>
            <person name="Hall R.S."/>
            <person name="Hofmann A."/>
            <person name="Sternberg P.W."/>
            <person name="Jex A.R."/>
            <person name="Gasser R.B."/>
        </authorList>
    </citation>
    <scope>NUCLEOTIDE SEQUENCE [LARGE SCALE GENOMIC DNA]</scope>
    <source>
        <strain evidence="1">PN_DK_2014</strain>
    </source>
</reference>
<dbReference type="AlphaFoldDB" id="A0A0B2VWW1"/>
<name>A0A0B2VWW1_TOXCA</name>
<organism evidence="1 2">
    <name type="scientific">Toxocara canis</name>
    <name type="common">Canine roundworm</name>
    <dbReference type="NCBI Taxonomy" id="6265"/>
    <lineage>
        <taxon>Eukaryota</taxon>
        <taxon>Metazoa</taxon>
        <taxon>Ecdysozoa</taxon>
        <taxon>Nematoda</taxon>
        <taxon>Chromadorea</taxon>
        <taxon>Rhabditida</taxon>
        <taxon>Spirurina</taxon>
        <taxon>Ascaridomorpha</taxon>
        <taxon>Ascaridoidea</taxon>
        <taxon>Toxocaridae</taxon>
        <taxon>Toxocara</taxon>
    </lineage>
</organism>
<sequence length="107" mass="12645">KYVLHSHYNHRKKKQLLPFISSRHSTQFPIPFPKIDFVLCAFLKCACEVYGCVTAHTVWYRVWCSLKFVKLLRSLMFSPKRFDASVVLTRFDTKLIIRNICCVLSIF</sequence>
<proteinExistence type="predicted"/>
<accession>A0A0B2VWW1</accession>
<protein>
    <submittedName>
        <fullName evidence="1">Uncharacterized protein</fullName>
    </submittedName>
</protein>
<evidence type="ECO:0000313" key="2">
    <source>
        <dbReference type="Proteomes" id="UP000031036"/>
    </source>
</evidence>
<feature type="non-terminal residue" evidence="1">
    <location>
        <position position="1"/>
    </location>
</feature>
<feature type="non-terminal residue" evidence="1">
    <location>
        <position position="107"/>
    </location>
</feature>
<gene>
    <name evidence="1" type="ORF">Tcan_00620</name>
</gene>
<dbReference type="EMBL" id="JPKZ01000726">
    <property type="protein sequence ID" value="KHN85802.1"/>
    <property type="molecule type" value="Genomic_DNA"/>
</dbReference>
<keyword evidence="2" id="KW-1185">Reference proteome</keyword>
<comment type="caution">
    <text evidence="1">The sequence shown here is derived from an EMBL/GenBank/DDBJ whole genome shotgun (WGS) entry which is preliminary data.</text>
</comment>
<evidence type="ECO:0000313" key="1">
    <source>
        <dbReference type="EMBL" id="KHN85802.1"/>
    </source>
</evidence>
<dbReference type="Proteomes" id="UP000031036">
    <property type="component" value="Unassembled WGS sequence"/>
</dbReference>